<dbReference type="CTD" id="68917292"/>
<gene>
    <name evidence="1" type="ORF">CBG25810</name>
    <name evidence="1" type="ORF">CBG_25810</name>
</gene>
<name>B6IJV3_CAEBR</name>
<protein>
    <submittedName>
        <fullName evidence="1">Protein CBG25810</fullName>
    </submittedName>
</protein>
<dbReference type="RefSeq" id="XP_045099743.1">
    <property type="nucleotide sequence ID" value="XM_045243380.1"/>
</dbReference>
<reference evidence="1 2" key="2">
    <citation type="journal article" date="2011" name="PLoS Genet.">
        <title>Caenorhabditis briggsae recombinant inbred line genotypes reveal inter-strain incompatibility and the evolution of recombination.</title>
        <authorList>
            <person name="Ross J.A."/>
            <person name="Koboldt D.C."/>
            <person name="Staisch J.E."/>
            <person name="Chamberlin H.M."/>
            <person name="Gupta B.P."/>
            <person name="Miller R.D."/>
            <person name="Baird S.E."/>
            <person name="Haag E.S."/>
        </authorList>
    </citation>
    <scope>NUCLEOTIDE SEQUENCE [LARGE SCALE GENOMIC DNA]</scope>
    <source>
        <strain evidence="1 2">AF16</strain>
    </source>
</reference>
<proteinExistence type="predicted"/>
<dbReference type="GeneID" id="68917292"/>
<dbReference type="HOGENOM" id="CLU_1972453_0_0_1"/>
<evidence type="ECO:0000313" key="2">
    <source>
        <dbReference type="Proteomes" id="UP000008549"/>
    </source>
</evidence>
<dbReference type="EMBL" id="HE600979">
    <property type="protein sequence ID" value="CAS00183.1"/>
    <property type="molecule type" value="Genomic_DNA"/>
</dbReference>
<dbReference type="KEGG" id="cbr:CBG_25810"/>
<keyword evidence="2" id="KW-1185">Reference proteome</keyword>
<sequence length="127" mass="14837">MNFGVFRMTLIQNEQRSNSKNKAQELGSDISWIFQRFSKGMGDIRSFSRHSFSGQKNEKIGGPILIMMTHIDTSVNKNKRKTWQLIVPKLIEHKIEEEANEISESERKERAPCMCLLIVFVYLCIHY</sequence>
<dbReference type="Proteomes" id="UP000008549">
    <property type="component" value="Unassembled WGS sequence"/>
</dbReference>
<organism evidence="1 2">
    <name type="scientific">Caenorhabditis briggsae</name>
    <dbReference type="NCBI Taxonomy" id="6238"/>
    <lineage>
        <taxon>Eukaryota</taxon>
        <taxon>Metazoa</taxon>
        <taxon>Ecdysozoa</taxon>
        <taxon>Nematoda</taxon>
        <taxon>Chromadorea</taxon>
        <taxon>Rhabditida</taxon>
        <taxon>Rhabditina</taxon>
        <taxon>Rhabditomorpha</taxon>
        <taxon>Rhabditoidea</taxon>
        <taxon>Rhabditidae</taxon>
        <taxon>Peloderinae</taxon>
        <taxon>Caenorhabditis</taxon>
    </lineage>
</organism>
<accession>B6IJV3</accession>
<dbReference type="AlphaFoldDB" id="B6IJV3"/>
<reference evidence="1 2" key="1">
    <citation type="journal article" date="2003" name="PLoS Biol.">
        <title>The genome sequence of Caenorhabditis briggsae: a platform for comparative genomics.</title>
        <authorList>
            <person name="Stein L.D."/>
            <person name="Bao Z."/>
            <person name="Blasiar D."/>
            <person name="Blumenthal T."/>
            <person name="Brent M.R."/>
            <person name="Chen N."/>
            <person name="Chinwalla A."/>
            <person name="Clarke L."/>
            <person name="Clee C."/>
            <person name="Coghlan A."/>
            <person name="Coulson A."/>
            <person name="D'Eustachio P."/>
            <person name="Fitch D.H."/>
            <person name="Fulton L.A."/>
            <person name="Fulton R.E."/>
            <person name="Griffiths-Jones S."/>
            <person name="Harris T.W."/>
            <person name="Hillier L.W."/>
            <person name="Kamath R."/>
            <person name="Kuwabara P.E."/>
            <person name="Mardis E.R."/>
            <person name="Marra M.A."/>
            <person name="Miner T.L."/>
            <person name="Minx P."/>
            <person name="Mullikin J.C."/>
            <person name="Plumb R.W."/>
            <person name="Rogers J."/>
            <person name="Schein J.E."/>
            <person name="Sohrmann M."/>
            <person name="Spieth J."/>
            <person name="Stajich J.E."/>
            <person name="Wei C."/>
            <person name="Willey D."/>
            <person name="Wilson R.K."/>
            <person name="Durbin R."/>
            <person name="Waterston R.H."/>
        </authorList>
    </citation>
    <scope>NUCLEOTIDE SEQUENCE [LARGE SCALE GENOMIC DNA]</scope>
    <source>
        <strain evidence="1 2">AF16</strain>
    </source>
</reference>
<dbReference type="InParanoid" id="B6IJV3"/>
<evidence type="ECO:0000313" key="1">
    <source>
        <dbReference type="EMBL" id="CAS00183.1"/>
    </source>
</evidence>